<evidence type="ECO:0000256" key="8">
    <source>
        <dbReference type="ARBA" id="ARBA00023028"/>
    </source>
</evidence>
<dbReference type="PANTHER" id="PTHR24171">
    <property type="entry name" value="ANKYRIN REPEAT DOMAIN-CONTAINING PROTEIN 39-RELATED"/>
    <property type="match status" value="1"/>
</dbReference>
<keyword evidence="8" id="KW-0638">Presynaptic neurotoxin</keyword>
<name>A0ABM1SA20_LIMPO</name>
<organism evidence="16 17">
    <name type="scientific">Limulus polyphemus</name>
    <name type="common">Atlantic horseshoe crab</name>
    <dbReference type="NCBI Taxonomy" id="6850"/>
    <lineage>
        <taxon>Eukaryota</taxon>
        <taxon>Metazoa</taxon>
        <taxon>Ecdysozoa</taxon>
        <taxon>Arthropoda</taxon>
        <taxon>Chelicerata</taxon>
        <taxon>Merostomata</taxon>
        <taxon>Xiphosura</taxon>
        <taxon>Limulidae</taxon>
        <taxon>Limulus</taxon>
    </lineage>
</organism>
<dbReference type="InterPro" id="IPR017907">
    <property type="entry name" value="Znf_RING_CS"/>
</dbReference>
<dbReference type="Proteomes" id="UP000694941">
    <property type="component" value="Unplaced"/>
</dbReference>
<evidence type="ECO:0000256" key="7">
    <source>
        <dbReference type="ARBA" id="ARBA00022833"/>
    </source>
</evidence>
<evidence type="ECO:0000256" key="11">
    <source>
        <dbReference type="PROSITE-ProRule" id="PRU00023"/>
    </source>
</evidence>
<dbReference type="Pfam" id="PF14835">
    <property type="entry name" value="zf-RING_6"/>
    <property type="match status" value="1"/>
</dbReference>
<keyword evidence="4" id="KW-0479">Metal-binding</keyword>
<evidence type="ECO:0000256" key="13">
    <source>
        <dbReference type="SAM" id="MobiDB-lite"/>
    </source>
</evidence>
<accession>A0ABM1SA20</accession>
<keyword evidence="2" id="KW-0268">Exocytosis</keyword>
<dbReference type="SMART" id="SM00184">
    <property type="entry name" value="RING"/>
    <property type="match status" value="1"/>
</dbReference>
<dbReference type="Pfam" id="PF12796">
    <property type="entry name" value="Ank_2"/>
    <property type="match status" value="1"/>
</dbReference>
<keyword evidence="10" id="KW-0472">Membrane</keyword>
<evidence type="ECO:0000256" key="4">
    <source>
        <dbReference type="ARBA" id="ARBA00022723"/>
    </source>
</evidence>
<evidence type="ECO:0000256" key="12">
    <source>
        <dbReference type="PROSITE-ProRule" id="PRU00175"/>
    </source>
</evidence>
<dbReference type="PROSITE" id="PS50297">
    <property type="entry name" value="ANK_REP_REGION"/>
    <property type="match status" value="3"/>
</dbReference>
<dbReference type="CDD" id="cd17734">
    <property type="entry name" value="BRCT_Bard1_rpt1"/>
    <property type="match status" value="1"/>
</dbReference>
<dbReference type="InterPro" id="IPR036770">
    <property type="entry name" value="Ankyrin_rpt-contain_sf"/>
</dbReference>
<dbReference type="GeneID" id="106458526"/>
<dbReference type="PRINTS" id="PR01415">
    <property type="entry name" value="ANKYRIN"/>
</dbReference>
<gene>
    <name evidence="17" type="primary">LOC106458526</name>
</gene>
<evidence type="ECO:0000259" key="15">
    <source>
        <dbReference type="PROSITE" id="PS50172"/>
    </source>
</evidence>
<dbReference type="Pfam" id="PF00533">
    <property type="entry name" value="BRCT"/>
    <property type="match status" value="1"/>
</dbReference>
<evidence type="ECO:0000256" key="3">
    <source>
        <dbReference type="ARBA" id="ARBA00022537"/>
    </source>
</evidence>
<keyword evidence="9 11" id="KW-0040">ANK repeat</keyword>
<dbReference type="SUPFAM" id="SSF57850">
    <property type="entry name" value="RING/U-box"/>
    <property type="match status" value="1"/>
</dbReference>
<dbReference type="InterPro" id="IPR036420">
    <property type="entry name" value="BRCT_dom_sf"/>
</dbReference>
<evidence type="ECO:0000313" key="16">
    <source>
        <dbReference type="Proteomes" id="UP000694941"/>
    </source>
</evidence>
<dbReference type="Gene3D" id="3.40.50.10190">
    <property type="entry name" value="BRCT domain"/>
    <property type="match status" value="2"/>
</dbReference>
<dbReference type="PROSITE" id="PS50172">
    <property type="entry name" value="BRCT"/>
    <property type="match status" value="2"/>
</dbReference>
<dbReference type="SMART" id="SM00248">
    <property type="entry name" value="ANK"/>
    <property type="match status" value="4"/>
</dbReference>
<dbReference type="RefSeq" id="XP_022240475.1">
    <property type="nucleotide sequence ID" value="XM_022384767.1"/>
</dbReference>
<dbReference type="PROSITE" id="PS50089">
    <property type="entry name" value="ZF_RING_2"/>
    <property type="match status" value="1"/>
</dbReference>
<keyword evidence="6 12" id="KW-0863">Zinc-finger</keyword>
<evidence type="ECO:0000256" key="2">
    <source>
        <dbReference type="ARBA" id="ARBA00022483"/>
    </source>
</evidence>
<dbReference type="InterPro" id="IPR001357">
    <property type="entry name" value="BRCT_dom"/>
</dbReference>
<reference evidence="17" key="1">
    <citation type="submission" date="2025-08" db="UniProtKB">
        <authorList>
            <consortium name="RefSeq"/>
        </authorList>
    </citation>
    <scope>IDENTIFICATION</scope>
    <source>
        <tissue evidence="17">Muscle</tissue>
    </source>
</reference>
<dbReference type="SUPFAM" id="SSF52113">
    <property type="entry name" value="BRCT domain"/>
    <property type="match status" value="2"/>
</dbReference>
<dbReference type="InterPro" id="IPR001841">
    <property type="entry name" value="Znf_RING"/>
</dbReference>
<evidence type="ECO:0000256" key="9">
    <source>
        <dbReference type="ARBA" id="ARBA00023043"/>
    </source>
</evidence>
<proteinExistence type="predicted"/>
<dbReference type="InterPro" id="IPR002110">
    <property type="entry name" value="Ankyrin_rpt"/>
</dbReference>
<protein>
    <submittedName>
        <fullName evidence="17">BRCA1-associated RING domain protein 1-like isoform X1</fullName>
    </submittedName>
</protein>
<dbReference type="InterPro" id="IPR013083">
    <property type="entry name" value="Znf_RING/FYVE/PHD"/>
</dbReference>
<feature type="domain" description="BRCT" evidence="15">
    <location>
        <begin position="487"/>
        <end position="573"/>
    </location>
</feature>
<dbReference type="PROSITE" id="PS50088">
    <property type="entry name" value="ANK_REPEAT"/>
    <property type="match status" value="3"/>
</dbReference>
<dbReference type="SMART" id="SM00292">
    <property type="entry name" value="BRCT"/>
    <property type="match status" value="2"/>
</dbReference>
<feature type="domain" description="RING-type" evidence="14">
    <location>
        <begin position="20"/>
        <end position="56"/>
    </location>
</feature>
<feature type="repeat" description="ANK" evidence="11">
    <location>
        <begin position="345"/>
        <end position="377"/>
    </location>
</feature>
<keyword evidence="8" id="KW-0528">Neurotoxin</keyword>
<keyword evidence="5" id="KW-0677">Repeat</keyword>
<feature type="repeat" description="ANK" evidence="11">
    <location>
        <begin position="378"/>
        <end position="410"/>
    </location>
</feature>
<dbReference type="CDD" id="cd17720">
    <property type="entry name" value="BRCT_Bard1_rpt2"/>
    <property type="match status" value="1"/>
</dbReference>
<evidence type="ECO:0000259" key="14">
    <source>
        <dbReference type="PROSITE" id="PS50089"/>
    </source>
</evidence>
<feature type="domain" description="BRCT" evidence="15">
    <location>
        <begin position="595"/>
        <end position="709"/>
    </location>
</feature>
<feature type="compositionally biased region" description="Basic and acidic residues" evidence="13">
    <location>
        <begin position="208"/>
        <end position="218"/>
    </location>
</feature>
<keyword evidence="7" id="KW-0862">Zinc</keyword>
<dbReference type="SUPFAM" id="SSF48403">
    <property type="entry name" value="Ankyrin repeat"/>
    <property type="match status" value="1"/>
</dbReference>
<keyword evidence="16" id="KW-1185">Reference proteome</keyword>
<evidence type="ECO:0000313" key="17">
    <source>
        <dbReference type="RefSeq" id="XP_022240475.1"/>
    </source>
</evidence>
<dbReference type="InterPro" id="IPR039503">
    <property type="entry name" value="BARD1_Znf-RING"/>
</dbReference>
<evidence type="ECO:0000256" key="10">
    <source>
        <dbReference type="ARBA" id="ARBA00023298"/>
    </source>
</evidence>
<evidence type="ECO:0000256" key="5">
    <source>
        <dbReference type="ARBA" id="ARBA00022737"/>
    </source>
</evidence>
<feature type="region of interest" description="Disordered" evidence="13">
    <location>
        <begin position="202"/>
        <end position="247"/>
    </location>
</feature>
<feature type="repeat" description="ANK" evidence="11">
    <location>
        <begin position="411"/>
        <end position="443"/>
    </location>
</feature>
<keyword evidence="3" id="KW-1052">Target cell membrane</keyword>
<feature type="compositionally biased region" description="Polar residues" evidence="13">
    <location>
        <begin position="227"/>
        <end position="236"/>
    </location>
</feature>
<keyword evidence="8" id="KW-0800">Toxin</keyword>
<evidence type="ECO:0000256" key="1">
    <source>
        <dbReference type="ARBA" id="ARBA00004175"/>
    </source>
</evidence>
<sequence length="711" mass="79473">MATWERTRNCLVLLEKSLSCKLCDGILDDPFIIGNCEHVFCKKCITRHQGNFCPLCFMPSAVKDVQSDSQMGTLLKLLNELKTLLNQNQQNNDFIPNHTIQNESQVNKDFVEEPEKCIPTLFSKKQQNDNIAGEPNNKISTKNQQKIDIVEKAVEDHCNTDINQLNNDSLKESKNLASSWNQGNSTYYEESKNILNQAQQHENAANLAEEKETTKESQNHVPPKGRNLTSSTIEKSPSSRHELPKGYQLDVDMSSPCCPKIEYISESANKKTKKTIKEYVKRKESESLHCKETLENYSTRNSSPSPRQLPTCTTPICTRRLRQSLSSPGGSPANSSPAVIKRNAKGETPLHVATIKGNISRVRELLADGVNPNVKDNAGWTPLHEACNHGHKQIVEVLLDHGAFINVPGLDNDTPLHDSVNNMRLEIVELLVTRGADIHARNLYGYTPLDVAKTREVRDFLERCFQKAPVTTYENNLMVCNEQPEQLVLLGTGLNNIQKTQLQKCASLLKGSLASNFSSDVSHIVVACNKNGYCQRTLKYLHGVLTGKWIVTFQWVEVCLEDKQRVAEEGFEVPGTTNQPNSNGATRGRLNKQKQLPSLFVGCHFYFHGNFVSPCPPKEDLIALVKEGGGVVLTREPRPEVLEMEKPTVPYHAAPSSDLSSVSYFIVSQNTTTGYRYNLKSPLICHVSCFWLLDCIGAFEILGVDGIIKNQ</sequence>
<comment type="subcellular location">
    <subcellularLocation>
        <location evidence="1">Target cell membrane</location>
    </subcellularLocation>
</comment>
<dbReference type="Gene3D" id="3.30.40.10">
    <property type="entry name" value="Zinc/RING finger domain, C3HC4 (zinc finger)"/>
    <property type="match status" value="1"/>
</dbReference>
<dbReference type="PROSITE" id="PS00518">
    <property type="entry name" value="ZF_RING_1"/>
    <property type="match status" value="1"/>
</dbReference>
<keyword evidence="10" id="KW-1053">Target membrane</keyword>
<dbReference type="Gene3D" id="1.25.40.20">
    <property type="entry name" value="Ankyrin repeat-containing domain"/>
    <property type="match status" value="1"/>
</dbReference>
<evidence type="ECO:0000256" key="6">
    <source>
        <dbReference type="ARBA" id="ARBA00022771"/>
    </source>
</evidence>
<dbReference type="PANTHER" id="PTHR24171:SF8">
    <property type="entry name" value="BRCA1-ASSOCIATED RING DOMAIN PROTEIN 1"/>
    <property type="match status" value="1"/>
</dbReference>